<dbReference type="PANTHER" id="PTHR45626:SF51">
    <property type="entry name" value="SNF2-RELATED DOMAIN-CONTAINING PROTEIN"/>
    <property type="match status" value="1"/>
</dbReference>
<proteinExistence type="predicted"/>
<evidence type="ECO:0000313" key="6">
    <source>
        <dbReference type="EMBL" id="KZT02347.1"/>
    </source>
</evidence>
<name>A0A165C7S3_9APHY</name>
<dbReference type="Pfam" id="PF00176">
    <property type="entry name" value="SNF2-rel_dom"/>
    <property type="match status" value="1"/>
</dbReference>
<keyword evidence="1" id="KW-0547">Nucleotide-binding</keyword>
<dbReference type="CDD" id="cd18793">
    <property type="entry name" value="SF2_C_SNF"/>
    <property type="match status" value="1"/>
</dbReference>
<dbReference type="PANTHER" id="PTHR45626">
    <property type="entry name" value="TRANSCRIPTION TERMINATION FACTOR 2-RELATED"/>
    <property type="match status" value="1"/>
</dbReference>
<dbReference type="Proteomes" id="UP000076871">
    <property type="component" value="Unassembled WGS sequence"/>
</dbReference>
<dbReference type="STRING" id="1314785.A0A165C7S3"/>
<organism evidence="6 7">
    <name type="scientific">Laetiporus sulphureus 93-53</name>
    <dbReference type="NCBI Taxonomy" id="1314785"/>
    <lineage>
        <taxon>Eukaryota</taxon>
        <taxon>Fungi</taxon>
        <taxon>Dikarya</taxon>
        <taxon>Basidiomycota</taxon>
        <taxon>Agaricomycotina</taxon>
        <taxon>Agaricomycetes</taxon>
        <taxon>Polyporales</taxon>
        <taxon>Laetiporus</taxon>
    </lineage>
</organism>
<gene>
    <name evidence="6" type="ORF">LAESUDRAFT_685590</name>
</gene>
<dbReference type="InterPro" id="IPR050628">
    <property type="entry name" value="SNF2_RAD54_helicase_TF"/>
</dbReference>
<dbReference type="Pfam" id="PF00271">
    <property type="entry name" value="Helicase_C"/>
    <property type="match status" value="1"/>
</dbReference>
<evidence type="ECO:0000259" key="5">
    <source>
        <dbReference type="SMART" id="SM00487"/>
    </source>
</evidence>
<dbReference type="GO" id="GO:0005524">
    <property type="term" value="F:ATP binding"/>
    <property type="evidence" value="ECO:0007669"/>
    <property type="project" value="UniProtKB-KW"/>
</dbReference>
<evidence type="ECO:0000256" key="3">
    <source>
        <dbReference type="ARBA" id="ARBA00022840"/>
    </source>
</evidence>
<dbReference type="Gene3D" id="3.40.50.10810">
    <property type="entry name" value="Tandem AAA-ATPase domain"/>
    <property type="match status" value="1"/>
</dbReference>
<dbReference type="SUPFAM" id="SSF52540">
    <property type="entry name" value="P-loop containing nucleoside triphosphate hydrolases"/>
    <property type="match status" value="2"/>
</dbReference>
<reference evidence="6 7" key="1">
    <citation type="journal article" date="2016" name="Mol. Biol. Evol.">
        <title>Comparative Genomics of Early-Diverging Mushroom-Forming Fungi Provides Insights into the Origins of Lignocellulose Decay Capabilities.</title>
        <authorList>
            <person name="Nagy L.G."/>
            <person name="Riley R."/>
            <person name="Tritt A."/>
            <person name="Adam C."/>
            <person name="Daum C."/>
            <person name="Floudas D."/>
            <person name="Sun H."/>
            <person name="Yadav J.S."/>
            <person name="Pangilinan J."/>
            <person name="Larsson K.H."/>
            <person name="Matsuura K."/>
            <person name="Barry K."/>
            <person name="Labutti K."/>
            <person name="Kuo R."/>
            <person name="Ohm R.A."/>
            <person name="Bhattacharya S.S."/>
            <person name="Shirouzu T."/>
            <person name="Yoshinaga Y."/>
            <person name="Martin F.M."/>
            <person name="Grigoriev I.V."/>
            <person name="Hibbett D.S."/>
        </authorList>
    </citation>
    <scope>NUCLEOTIDE SEQUENCE [LARGE SCALE GENOMIC DNA]</scope>
    <source>
        <strain evidence="6 7">93-53</strain>
    </source>
</reference>
<evidence type="ECO:0000256" key="4">
    <source>
        <dbReference type="SAM" id="MobiDB-lite"/>
    </source>
</evidence>
<dbReference type="GO" id="GO:0008094">
    <property type="term" value="F:ATP-dependent activity, acting on DNA"/>
    <property type="evidence" value="ECO:0007669"/>
    <property type="project" value="TreeGrafter"/>
</dbReference>
<dbReference type="InterPro" id="IPR014001">
    <property type="entry name" value="Helicase_ATP-bd"/>
</dbReference>
<dbReference type="OrthoDB" id="2801544at2759"/>
<dbReference type="RefSeq" id="XP_040760087.1">
    <property type="nucleotide sequence ID" value="XM_040905895.1"/>
</dbReference>
<dbReference type="AlphaFoldDB" id="A0A165C7S3"/>
<evidence type="ECO:0000256" key="2">
    <source>
        <dbReference type="ARBA" id="ARBA00022801"/>
    </source>
</evidence>
<feature type="compositionally biased region" description="Polar residues" evidence="4">
    <location>
        <begin position="356"/>
        <end position="365"/>
    </location>
</feature>
<dbReference type="InParanoid" id="A0A165C7S3"/>
<dbReference type="EMBL" id="KV427653">
    <property type="protein sequence ID" value="KZT02347.1"/>
    <property type="molecule type" value="Genomic_DNA"/>
</dbReference>
<feature type="compositionally biased region" description="Polar residues" evidence="4">
    <location>
        <begin position="983"/>
        <end position="996"/>
    </location>
</feature>
<dbReference type="GeneID" id="63822924"/>
<dbReference type="Gene3D" id="3.40.50.300">
    <property type="entry name" value="P-loop containing nucleotide triphosphate hydrolases"/>
    <property type="match status" value="1"/>
</dbReference>
<dbReference type="GO" id="GO:0006281">
    <property type="term" value="P:DNA repair"/>
    <property type="evidence" value="ECO:0007669"/>
    <property type="project" value="TreeGrafter"/>
</dbReference>
<dbReference type="InterPro" id="IPR027417">
    <property type="entry name" value="P-loop_NTPase"/>
</dbReference>
<feature type="compositionally biased region" description="Basic and acidic residues" evidence="4">
    <location>
        <begin position="669"/>
        <end position="679"/>
    </location>
</feature>
<keyword evidence="2" id="KW-0378">Hydrolase</keyword>
<dbReference type="InterPro" id="IPR049730">
    <property type="entry name" value="SNF2/RAD54-like_C"/>
</dbReference>
<dbReference type="GO" id="GO:0016787">
    <property type="term" value="F:hydrolase activity"/>
    <property type="evidence" value="ECO:0007669"/>
    <property type="project" value="UniProtKB-KW"/>
</dbReference>
<sequence length="1045" mass="118464">MAEIYSDLHSPQSHPQFLVHQVHGMRSGLYPYQQQSVSAMLARESVRSSIADPLYIPLEGIDGSCFYLQPATMEVLHECPRRTPPCGGILCEELGTGKTVMILALILMTLDRLPEPEESLYLDARPVLTPIAFRHFPSEKYADARERIQIHSHQRLNSSPGVPTLVECLLHFCQTQPDQLQMREHQELLEQQHLWKPLSLNRPFYHQYKDMIPDTTHGMRRQADPGPRTMFLSSATLIIVPANLFLQWRSEIMKHCHDILRVLEVRAEAALSDACTLASSFDAKRDSASPLLQVRWKRLVVDEGHISGAVDTSFMQFAKALSVERRWIVTGTPTTNLLGLHFGEGSELQYPDDPPTDTTLSSEENTPFDESVDPDIVARQWTADDRQDLRKLSIMISQFLGMRQFAAEAHLFDTHVIQPLMNRPTPCPGAIKVLTQVMESVMIRHRIEDVEQDVLLPLLQQETVLLDLDPYALKSYNAMQAAIIVNAVDSERIDRDYLFHPRNAAMLAQTIENMSQVMFWHCDDERMFNVDEIASNADSYLRTAGTRNVTDRDRVLLKEAMVHVKSAANDHVWRAFQTNFYIQHRVCNIPLEVYKAWTMLPQHPVSSSITFLASDRLQKLTTLVMNRPLSQIYHLVAHGRDVHAEERHRLELERLQLPHSQTKGKVSKKKDSTPRKKEQQVVKQIDTQEKREEVQREFNAAQKRLLAYYQDDSDQTLPNHCFGSTVPSGTISPLLSSSPLAAMRLKNSTSSKLDYILNEVHQYSSAEKFLIFSRSPLTLAYVAEGLELTRTRFLYFKGQRRVREHLVTTFETSELYRVFLMELKHGARGLNLVTASRVIFCEPVWQADVETQAIKTKPVTVKTLAIRGTAEEAMVTRREALKQRGGKQIKMLDDLSMRDFIANPIFLQEASSTRLELDIPLFNIATSSPDALELDATATNFAASRQDAAGAGTASESVAEGKKPRSVKRKAVRFGSDEEAPDQPTTGPSRSQTITTSEERPPKKRRVLKLKFDGVVIAKTGFTVDANAQSTLPRHQQDVRGQKKT</sequence>
<protein>
    <recommendedName>
        <fullName evidence="5">Helicase ATP-binding domain-containing protein</fullName>
    </recommendedName>
</protein>
<keyword evidence="7" id="KW-1185">Reference proteome</keyword>
<dbReference type="GO" id="GO:0005634">
    <property type="term" value="C:nucleus"/>
    <property type="evidence" value="ECO:0007669"/>
    <property type="project" value="TreeGrafter"/>
</dbReference>
<feature type="region of interest" description="Disordered" evidence="4">
    <location>
        <begin position="348"/>
        <end position="369"/>
    </location>
</feature>
<dbReference type="InterPro" id="IPR038718">
    <property type="entry name" value="SNF2-like_sf"/>
</dbReference>
<feature type="domain" description="Helicase ATP-binding" evidence="5">
    <location>
        <begin position="61"/>
        <end position="361"/>
    </location>
</feature>
<keyword evidence="3" id="KW-0067">ATP-binding</keyword>
<feature type="region of interest" description="Disordered" evidence="4">
    <location>
        <begin position="656"/>
        <end position="679"/>
    </location>
</feature>
<accession>A0A165C7S3</accession>
<dbReference type="SMART" id="SM00487">
    <property type="entry name" value="DEXDc"/>
    <property type="match status" value="1"/>
</dbReference>
<dbReference type="InterPro" id="IPR001650">
    <property type="entry name" value="Helicase_C-like"/>
</dbReference>
<feature type="non-terminal residue" evidence="6">
    <location>
        <position position="1045"/>
    </location>
</feature>
<evidence type="ECO:0000256" key="1">
    <source>
        <dbReference type="ARBA" id="ARBA00022741"/>
    </source>
</evidence>
<dbReference type="InterPro" id="IPR000330">
    <property type="entry name" value="SNF2_N"/>
</dbReference>
<feature type="compositionally biased region" description="Basic and acidic residues" evidence="4">
    <location>
        <begin position="1035"/>
        <end position="1045"/>
    </location>
</feature>
<feature type="region of interest" description="Disordered" evidence="4">
    <location>
        <begin position="1023"/>
        <end position="1045"/>
    </location>
</feature>
<feature type="region of interest" description="Disordered" evidence="4">
    <location>
        <begin position="949"/>
        <end position="1006"/>
    </location>
</feature>
<evidence type="ECO:0000313" key="7">
    <source>
        <dbReference type="Proteomes" id="UP000076871"/>
    </source>
</evidence>